<keyword evidence="3" id="KW-1185">Reference proteome</keyword>
<accession>A0A9P6F1B8</accession>
<dbReference type="EMBL" id="JAAAXW010000216">
    <property type="protein sequence ID" value="KAF9540075.1"/>
    <property type="molecule type" value="Genomic_DNA"/>
</dbReference>
<proteinExistence type="predicted"/>
<protein>
    <recommendedName>
        <fullName evidence="1">N-acetyltransferase domain-containing protein</fullName>
    </recommendedName>
</protein>
<sequence length="265" mass="29353">MTVPATVESTPWTKTPFKIVPATVEDADAMADISGDAFWDDTHTLLQAVWKGKDWHREGSREHMPSLFTNPRIDIRVARKGLEGEGEVIGFIMLAKRGYPTPDATPEEEAARVAARDALPKSSSAVKLAPPPAPVQAPEGEKLTIKELAETGNQAMNHYCELLMPVGCQCRFINGCNVAPAYQGQGVGSALMRWATDIVDEDQVYCWVSSSMGALQAYAKAGFVEVGRLELKLDDYAQGVRWKQEDGSEKEWGTYFWPYMRRDPK</sequence>
<dbReference type="InterPro" id="IPR052523">
    <property type="entry name" value="Trichothecene_AcTrans"/>
</dbReference>
<dbReference type="PANTHER" id="PTHR42791:SF1">
    <property type="entry name" value="N-ACETYLTRANSFERASE DOMAIN-CONTAINING PROTEIN"/>
    <property type="match status" value="1"/>
</dbReference>
<dbReference type="InterPro" id="IPR016181">
    <property type="entry name" value="Acyl_CoA_acyltransferase"/>
</dbReference>
<name>A0A9P6F1B8_9FUNG</name>
<comment type="caution">
    <text evidence="2">The sequence shown here is derived from an EMBL/GenBank/DDBJ whole genome shotgun (WGS) entry which is preliminary data.</text>
</comment>
<dbReference type="CDD" id="cd04301">
    <property type="entry name" value="NAT_SF"/>
    <property type="match status" value="1"/>
</dbReference>
<dbReference type="Pfam" id="PF00583">
    <property type="entry name" value="Acetyltransf_1"/>
    <property type="match status" value="1"/>
</dbReference>
<dbReference type="InterPro" id="IPR000182">
    <property type="entry name" value="GNAT_dom"/>
</dbReference>
<dbReference type="SUPFAM" id="SSF55729">
    <property type="entry name" value="Acyl-CoA N-acyltransferases (Nat)"/>
    <property type="match status" value="1"/>
</dbReference>
<evidence type="ECO:0000313" key="2">
    <source>
        <dbReference type="EMBL" id="KAF9540075.1"/>
    </source>
</evidence>
<dbReference type="GO" id="GO:0016747">
    <property type="term" value="F:acyltransferase activity, transferring groups other than amino-acyl groups"/>
    <property type="evidence" value="ECO:0007669"/>
    <property type="project" value="InterPro"/>
</dbReference>
<gene>
    <name evidence="2" type="ORF">EC957_004672</name>
</gene>
<dbReference type="Gene3D" id="3.40.630.30">
    <property type="match status" value="1"/>
</dbReference>
<feature type="domain" description="N-acetyltransferase" evidence="1">
    <location>
        <begin position="17"/>
        <end position="247"/>
    </location>
</feature>
<evidence type="ECO:0000313" key="3">
    <source>
        <dbReference type="Proteomes" id="UP000723463"/>
    </source>
</evidence>
<dbReference type="AlphaFoldDB" id="A0A9P6F1B8"/>
<evidence type="ECO:0000259" key="1">
    <source>
        <dbReference type="PROSITE" id="PS51186"/>
    </source>
</evidence>
<dbReference type="PANTHER" id="PTHR42791">
    <property type="entry name" value="GNAT FAMILY ACETYLTRANSFERASE"/>
    <property type="match status" value="1"/>
</dbReference>
<dbReference type="PROSITE" id="PS51186">
    <property type="entry name" value="GNAT"/>
    <property type="match status" value="1"/>
</dbReference>
<organism evidence="2 3">
    <name type="scientific">Mortierella hygrophila</name>
    <dbReference type="NCBI Taxonomy" id="979708"/>
    <lineage>
        <taxon>Eukaryota</taxon>
        <taxon>Fungi</taxon>
        <taxon>Fungi incertae sedis</taxon>
        <taxon>Mucoromycota</taxon>
        <taxon>Mortierellomycotina</taxon>
        <taxon>Mortierellomycetes</taxon>
        <taxon>Mortierellales</taxon>
        <taxon>Mortierellaceae</taxon>
        <taxon>Mortierella</taxon>
    </lineage>
</organism>
<reference evidence="2" key="1">
    <citation type="journal article" date="2020" name="Fungal Divers.">
        <title>Resolving the Mortierellaceae phylogeny through synthesis of multi-gene phylogenetics and phylogenomics.</title>
        <authorList>
            <person name="Vandepol N."/>
            <person name="Liber J."/>
            <person name="Desiro A."/>
            <person name="Na H."/>
            <person name="Kennedy M."/>
            <person name="Barry K."/>
            <person name="Grigoriev I.V."/>
            <person name="Miller A.N."/>
            <person name="O'Donnell K."/>
            <person name="Stajich J.E."/>
            <person name="Bonito G."/>
        </authorList>
    </citation>
    <scope>NUCLEOTIDE SEQUENCE</scope>
    <source>
        <strain evidence="2">NRRL 2591</strain>
    </source>
</reference>
<dbReference type="Proteomes" id="UP000723463">
    <property type="component" value="Unassembled WGS sequence"/>
</dbReference>